<dbReference type="GeneID" id="116947399"/>
<name>A0AAJ7X2J8_PETMA</name>
<dbReference type="KEGG" id="pmrn:116947399"/>
<keyword evidence="2" id="KW-0732">Signal</keyword>
<feature type="region of interest" description="Disordered" evidence="1">
    <location>
        <begin position="226"/>
        <end position="273"/>
    </location>
</feature>
<evidence type="ECO:0000256" key="2">
    <source>
        <dbReference type="SAM" id="SignalP"/>
    </source>
</evidence>
<dbReference type="AlphaFoldDB" id="A0AAJ7X2J8"/>
<proteinExistence type="predicted"/>
<feature type="compositionally biased region" description="Basic residues" evidence="1">
    <location>
        <begin position="246"/>
        <end position="273"/>
    </location>
</feature>
<dbReference type="RefSeq" id="XP_032818976.1">
    <property type="nucleotide sequence ID" value="XM_032963085.1"/>
</dbReference>
<protein>
    <submittedName>
        <fullName evidence="4">Uncharacterized protein LOC116947399</fullName>
    </submittedName>
</protein>
<organism evidence="3 4">
    <name type="scientific">Petromyzon marinus</name>
    <name type="common">Sea lamprey</name>
    <dbReference type="NCBI Taxonomy" id="7757"/>
    <lineage>
        <taxon>Eukaryota</taxon>
        <taxon>Metazoa</taxon>
        <taxon>Chordata</taxon>
        <taxon>Craniata</taxon>
        <taxon>Vertebrata</taxon>
        <taxon>Cyclostomata</taxon>
        <taxon>Hyperoartia</taxon>
        <taxon>Petromyzontiformes</taxon>
        <taxon>Petromyzontidae</taxon>
        <taxon>Petromyzon</taxon>
    </lineage>
</organism>
<dbReference type="Proteomes" id="UP001318040">
    <property type="component" value="Chromosome 30"/>
</dbReference>
<evidence type="ECO:0000313" key="4">
    <source>
        <dbReference type="RefSeq" id="XP_032818976.1"/>
    </source>
</evidence>
<evidence type="ECO:0000313" key="3">
    <source>
        <dbReference type="Proteomes" id="UP001318040"/>
    </source>
</evidence>
<feature type="chain" id="PRO_5042561939" evidence="2">
    <location>
        <begin position="24"/>
        <end position="273"/>
    </location>
</feature>
<accession>A0AAJ7X2J8</accession>
<sequence length="273" mass="29891">MEARGSCTLLLCLVAGMALQASARATGMDICTSGFLSTEHMKKLVKVVNKVPDDQHNFRILPNTDEMRHHVLKQDEASVCLFRKAVAELYVAAFHAVGTLRFMSNGEARKERGTFSSFARPSCGTTQEGEQDATFKKIMTRLADAILKVSFTSPCSNNAHTRTRPRGLTWSVNCLQSVTAIGRTAWRGYSRVSPCPPACSSPSTQIPSDEAMLRKVLRETELLPIACTERADREKPSGGRRGGGGGKRKPGAKKQRGGKKRQGAEKRPRKSLQ</sequence>
<gene>
    <name evidence="4" type="primary">LOC116947399</name>
</gene>
<reference evidence="4" key="1">
    <citation type="submission" date="2025-08" db="UniProtKB">
        <authorList>
            <consortium name="RefSeq"/>
        </authorList>
    </citation>
    <scope>IDENTIFICATION</scope>
    <source>
        <tissue evidence="4">Sperm</tissue>
    </source>
</reference>
<evidence type="ECO:0000256" key="1">
    <source>
        <dbReference type="SAM" id="MobiDB-lite"/>
    </source>
</evidence>
<keyword evidence="3" id="KW-1185">Reference proteome</keyword>
<feature type="signal peptide" evidence="2">
    <location>
        <begin position="1"/>
        <end position="23"/>
    </location>
</feature>